<feature type="region of interest" description="Disordered" evidence="11">
    <location>
        <begin position="1"/>
        <end position="24"/>
    </location>
</feature>
<evidence type="ECO:0000256" key="6">
    <source>
        <dbReference type="ARBA" id="ARBA00022833"/>
    </source>
</evidence>
<evidence type="ECO:0000256" key="3">
    <source>
        <dbReference type="ARBA" id="ARBA00022679"/>
    </source>
</evidence>
<dbReference type="PANTHER" id="PTHR30616:SF2">
    <property type="entry name" value="PURINE NUCLEOSIDE PHOSPHORYLASE LACC1"/>
    <property type="match status" value="1"/>
</dbReference>
<keyword evidence="13" id="KW-1185">Reference proteome</keyword>
<comment type="catalytic activity">
    <reaction evidence="9">
        <text>S-methyl-5'-thioadenosine + phosphate = 5-(methylsulfanyl)-alpha-D-ribose 1-phosphate + adenine</text>
        <dbReference type="Rhea" id="RHEA:11852"/>
        <dbReference type="ChEBI" id="CHEBI:16708"/>
        <dbReference type="ChEBI" id="CHEBI:17509"/>
        <dbReference type="ChEBI" id="CHEBI:43474"/>
        <dbReference type="ChEBI" id="CHEBI:58533"/>
        <dbReference type="EC" id="2.4.2.28"/>
    </reaction>
    <physiologicalReaction direction="left-to-right" evidence="9">
        <dbReference type="Rhea" id="RHEA:11853"/>
    </physiologicalReaction>
</comment>
<organism evidence="12 13">
    <name type="scientific">Roseateles rivi</name>
    <dbReference type="NCBI Taxonomy" id="3299028"/>
    <lineage>
        <taxon>Bacteria</taxon>
        <taxon>Pseudomonadati</taxon>
        <taxon>Pseudomonadota</taxon>
        <taxon>Betaproteobacteria</taxon>
        <taxon>Burkholderiales</taxon>
        <taxon>Sphaerotilaceae</taxon>
        <taxon>Roseateles</taxon>
    </lineage>
</organism>
<feature type="compositionally biased region" description="Pro residues" evidence="11">
    <location>
        <begin position="1"/>
        <end position="13"/>
    </location>
</feature>
<proteinExistence type="inferred from homology"/>
<dbReference type="SUPFAM" id="SSF64438">
    <property type="entry name" value="CNF1/YfiH-like putative cysteine hydrolases"/>
    <property type="match status" value="1"/>
</dbReference>
<name>A0ABW7FYE8_9BURK</name>
<evidence type="ECO:0000313" key="13">
    <source>
        <dbReference type="Proteomes" id="UP001606099"/>
    </source>
</evidence>
<keyword evidence="6" id="KW-0862">Zinc</keyword>
<evidence type="ECO:0000256" key="10">
    <source>
        <dbReference type="RuleBase" id="RU361274"/>
    </source>
</evidence>
<dbReference type="InterPro" id="IPR003730">
    <property type="entry name" value="Cu_polyphenol_OxRdtase"/>
</dbReference>
<evidence type="ECO:0000256" key="9">
    <source>
        <dbReference type="ARBA" id="ARBA00049893"/>
    </source>
</evidence>
<dbReference type="Gene3D" id="3.60.140.10">
    <property type="entry name" value="CNF1/YfiH-like putative cysteine hydrolases"/>
    <property type="match status" value="1"/>
</dbReference>
<dbReference type="Pfam" id="PF02578">
    <property type="entry name" value="Cu-oxidase_4"/>
    <property type="match status" value="1"/>
</dbReference>
<evidence type="ECO:0000256" key="2">
    <source>
        <dbReference type="ARBA" id="ARBA00007353"/>
    </source>
</evidence>
<dbReference type="InterPro" id="IPR038371">
    <property type="entry name" value="Cu_polyphenol_OxRdtase_sf"/>
</dbReference>
<evidence type="ECO:0000256" key="1">
    <source>
        <dbReference type="ARBA" id="ARBA00000553"/>
    </source>
</evidence>
<accession>A0ABW7FYE8</accession>
<evidence type="ECO:0000256" key="4">
    <source>
        <dbReference type="ARBA" id="ARBA00022723"/>
    </source>
</evidence>
<dbReference type="CDD" id="cd16833">
    <property type="entry name" value="YfiH"/>
    <property type="match status" value="1"/>
</dbReference>
<gene>
    <name evidence="12" type="primary">pgeF</name>
    <name evidence="12" type="ORF">ACG0Z6_13995</name>
</gene>
<keyword evidence="5" id="KW-0378">Hydrolase</keyword>
<dbReference type="Proteomes" id="UP001606099">
    <property type="component" value="Unassembled WGS sequence"/>
</dbReference>
<comment type="catalytic activity">
    <reaction evidence="1">
        <text>inosine + phosphate = alpha-D-ribose 1-phosphate + hypoxanthine</text>
        <dbReference type="Rhea" id="RHEA:27646"/>
        <dbReference type="ChEBI" id="CHEBI:17368"/>
        <dbReference type="ChEBI" id="CHEBI:17596"/>
        <dbReference type="ChEBI" id="CHEBI:43474"/>
        <dbReference type="ChEBI" id="CHEBI:57720"/>
        <dbReference type="EC" id="2.4.2.1"/>
    </reaction>
    <physiologicalReaction direction="left-to-right" evidence="1">
        <dbReference type="Rhea" id="RHEA:27647"/>
    </physiologicalReaction>
</comment>
<dbReference type="PANTHER" id="PTHR30616">
    <property type="entry name" value="UNCHARACTERIZED PROTEIN YFIH"/>
    <property type="match status" value="1"/>
</dbReference>
<evidence type="ECO:0000256" key="11">
    <source>
        <dbReference type="SAM" id="MobiDB-lite"/>
    </source>
</evidence>
<dbReference type="EMBL" id="JBIGHZ010000005">
    <property type="protein sequence ID" value="MFG6449337.1"/>
    <property type="molecule type" value="Genomic_DNA"/>
</dbReference>
<sequence>MALPPLQPVPQAPNWPSASSTWTEEDGALHPDWLLPDWAAPHARAFMTTRAGGQSSGMYDSCNVGTYVQDDPAVVALNRQRVAAAAGGSPIFLQQVHGAEVLHLSTAHLSGGAALRADAAISTDPRLACAIQVADCLPVLFAAPGAVGAAHAGWRGLAAGVLERTAAALCAASGCAESALQVWLGPCIGPAAFEVGADVLQALGLPVVRHDQPLCRFQVNEQGQDRWRLDLAGLARLRLQAVGVKHISGGHWCTYSQPSRFFSFRRSPPSGRMAAVVRLLGSQG</sequence>
<evidence type="ECO:0000313" key="12">
    <source>
        <dbReference type="EMBL" id="MFG6449337.1"/>
    </source>
</evidence>
<reference evidence="12 13" key="1">
    <citation type="submission" date="2024-08" db="EMBL/GenBank/DDBJ databases">
        <authorList>
            <person name="Lu H."/>
        </authorList>
    </citation>
    <scope>NUCLEOTIDE SEQUENCE [LARGE SCALE GENOMIC DNA]</scope>
    <source>
        <strain evidence="12 13">BYS180W</strain>
    </source>
</reference>
<comment type="similarity">
    <text evidence="2 10">Belongs to the purine nucleoside phosphorylase YfiH/LACC1 family.</text>
</comment>
<comment type="caution">
    <text evidence="12">The sequence shown here is derived from an EMBL/GenBank/DDBJ whole genome shotgun (WGS) entry which is preliminary data.</text>
</comment>
<comment type="catalytic activity">
    <reaction evidence="8">
        <text>adenosine + phosphate = alpha-D-ribose 1-phosphate + adenine</text>
        <dbReference type="Rhea" id="RHEA:27642"/>
        <dbReference type="ChEBI" id="CHEBI:16335"/>
        <dbReference type="ChEBI" id="CHEBI:16708"/>
        <dbReference type="ChEBI" id="CHEBI:43474"/>
        <dbReference type="ChEBI" id="CHEBI:57720"/>
        <dbReference type="EC" id="2.4.2.1"/>
    </reaction>
    <physiologicalReaction direction="left-to-right" evidence="8">
        <dbReference type="Rhea" id="RHEA:27643"/>
    </physiologicalReaction>
</comment>
<evidence type="ECO:0000256" key="8">
    <source>
        <dbReference type="ARBA" id="ARBA00048968"/>
    </source>
</evidence>
<keyword evidence="3" id="KW-0808">Transferase</keyword>
<dbReference type="RefSeq" id="WP_394462423.1">
    <property type="nucleotide sequence ID" value="NZ_JBIGHZ010000005.1"/>
</dbReference>
<keyword evidence="4" id="KW-0479">Metal-binding</keyword>
<comment type="catalytic activity">
    <reaction evidence="7">
        <text>adenosine + H2O + H(+) = inosine + NH4(+)</text>
        <dbReference type="Rhea" id="RHEA:24408"/>
        <dbReference type="ChEBI" id="CHEBI:15377"/>
        <dbReference type="ChEBI" id="CHEBI:15378"/>
        <dbReference type="ChEBI" id="CHEBI:16335"/>
        <dbReference type="ChEBI" id="CHEBI:17596"/>
        <dbReference type="ChEBI" id="CHEBI:28938"/>
        <dbReference type="EC" id="3.5.4.4"/>
    </reaction>
    <physiologicalReaction direction="left-to-right" evidence="7">
        <dbReference type="Rhea" id="RHEA:24409"/>
    </physiologicalReaction>
</comment>
<evidence type="ECO:0000256" key="5">
    <source>
        <dbReference type="ARBA" id="ARBA00022801"/>
    </source>
</evidence>
<protein>
    <recommendedName>
        <fullName evidence="10">Purine nucleoside phosphorylase</fullName>
    </recommendedName>
</protein>
<dbReference type="InterPro" id="IPR011324">
    <property type="entry name" value="Cytotoxic_necrot_fac-like_cat"/>
</dbReference>
<evidence type="ECO:0000256" key="7">
    <source>
        <dbReference type="ARBA" id="ARBA00047989"/>
    </source>
</evidence>
<dbReference type="NCBIfam" id="TIGR00726">
    <property type="entry name" value="peptidoglycan editing factor PgeF"/>
    <property type="match status" value="1"/>
</dbReference>